<evidence type="ECO:0000313" key="2">
    <source>
        <dbReference type="Proteomes" id="UP000298663"/>
    </source>
</evidence>
<dbReference type="EMBL" id="AZBU02000009">
    <property type="protein sequence ID" value="TKR65230.1"/>
    <property type="molecule type" value="Genomic_DNA"/>
</dbReference>
<reference evidence="1 2" key="1">
    <citation type="journal article" date="2015" name="Genome Biol.">
        <title>Comparative genomics of Steinernema reveals deeply conserved gene regulatory networks.</title>
        <authorList>
            <person name="Dillman A.R."/>
            <person name="Macchietto M."/>
            <person name="Porter C.F."/>
            <person name="Rogers A."/>
            <person name="Williams B."/>
            <person name="Antoshechkin I."/>
            <person name="Lee M.M."/>
            <person name="Goodwin Z."/>
            <person name="Lu X."/>
            <person name="Lewis E.E."/>
            <person name="Goodrich-Blair H."/>
            <person name="Stock S.P."/>
            <person name="Adams B.J."/>
            <person name="Sternberg P.W."/>
            <person name="Mortazavi A."/>
        </authorList>
    </citation>
    <scope>NUCLEOTIDE SEQUENCE [LARGE SCALE GENOMIC DNA]</scope>
    <source>
        <strain evidence="1 2">ALL</strain>
    </source>
</reference>
<sequence length="91" mass="10444">MFIVWIYWYGSTDLLERYSYDSFSLLRHIRISCVPKVLQHGKKAISQAPGNQIQCFIGELVDDSHSHVRTNFLPSFFPGELQVSDGFKSCS</sequence>
<proteinExistence type="predicted"/>
<reference evidence="1 2" key="2">
    <citation type="journal article" date="2019" name="G3 (Bethesda)">
        <title>Hybrid Assembly of the Genome of the Entomopathogenic Nematode Steinernema carpocapsae Identifies the X-Chromosome.</title>
        <authorList>
            <person name="Serra L."/>
            <person name="Macchietto M."/>
            <person name="Macias-Munoz A."/>
            <person name="McGill C.J."/>
            <person name="Rodriguez I.M."/>
            <person name="Rodriguez B."/>
            <person name="Murad R."/>
            <person name="Mortazavi A."/>
        </authorList>
    </citation>
    <scope>NUCLEOTIDE SEQUENCE [LARGE SCALE GENOMIC DNA]</scope>
    <source>
        <strain evidence="1 2">ALL</strain>
    </source>
</reference>
<dbReference type="AlphaFoldDB" id="A0A4U5M8F8"/>
<gene>
    <name evidence="1" type="ORF">L596_025661</name>
</gene>
<evidence type="ECO:0000313" key="1">
    <source>
        <dbReference type="EMBL" id="TKR65230.1"/>
    </source>
</evidence>
<organism evidence="1 2">
    <name type="scientific">Steinernema carpocapsae</name>
    <name type="common">Entomopathogenic nematode</name>
    <dbReference type="NCBI Taxonomy" id="34508"/>
    <lineage>
        <taxon>Eukaryota</taxon>
        <taxon>Metazoa</taxon>
        <taxon>Ecdysozoa</taxon>
        <taxon>Nematoda</taxon>
        <taxon>Chromadorea</taxon>
        <taxon>Rhabditida</taxon>
        <taxon>Tylenchina</taxon>
        <taxon>Panagrolaimomorpha</taxon>
        <taxon>Strongyloidoidea</taxon>
        <taxon>Steinernematidae</taxon>
        <taxon>Steinernema</taxon>
    </lineage>
</organism>
<accession>A0A4U5M8F8</accession>
<comment type="caution">
    <text evidence="1">The sequence shown here is derived from an EMBL/GenBank/DDBJ whole genome shotgun (WGS) entry which is preliminary data.</text>
</comment>
<name>A0A4U5M8F8_STECR</name>
<dbReference type="Proteomes" id="UP000298663">
    <property type="component" value="Unassembled WGS sequence"/>
</dbReference>
<protein>
    <submittedName>
        <fullName evidence="1">Uncharacterized protein</fullName>
    </submittedName>
</protein>
<keyword evidence="2" id="KW-1185">Reference proteome</keyword>